<dbReference type="GO" id="GO:0004497">
    <property type="term" value="F:monooxygenase activity"/>
    <property type="evidence" value="ECO:0007669"/>
    <property type="project" value="UniProtKB-KW"/>
</dbReference>
<dbReference type="Proteomes" id="UP001652660">
    <property type="component" value="Chromosome 4e"/>
</dbReference>
<evidence type="ECO:0000256" key="2">
    <source>
        <dbReference type="ARBA" id="ARBA00022617"/>
    </source>
</evidence>
<keyword evidence="2" id="KW-0349">Heme</keyword>
<dbReference type="GO" id="GO:0016020">
    <property type="term" value="C:membrane"/>
    <property type="evidence" value="ECO:0007669"/>
    <property type="project" value="UniProtKB-SubCell"/>
</dbReference>
<dbReference type="InterPro" id="IPR052306">
    <property type="entry name" value="CYP450_71D"/>
</dbReference>
<dbReference type="InterPro" id="IPR001128">
    <property type="entry name" value="Cyt_P450"/>
</dbReference>
<sequence length="256" mass="29122">METTFYRTLASFDRIPTYHALRKLAQKHRALMNLQLGEICSVVVSSPRLAKEIMKTHDLAFANRTQFRAGEILDYNCLDMVLCEYGGFWRQMRKYACTLELLSAKNVRSFESIRQDEALHLISSIKTLASSYTSSVVCRAAFGKHINKLEGTKAATGQLGHEELVDVLLRIQASCKYQVPITKHNIKAVIPDMLVGVIDNPFTTIEWTVSEMTRNPGVMAKAQSETREAFRGEKDKKKIEETDIQHLLNLYTVSFR</sequence>
<keyword evidence="5" id="KW-0408">Iron</keyword>
<gene>
    <name evidence="8" type="primary">LOC113738914</name>
</gene>
<proteinExistence type="inferred from homology"/>
<dbReference type="GO" id="GO:0016705">
    <property type="term" value="F:oxidoreductase activity, acting on paired donors, with incorporation or reduction of molecular oxygen"/>
    <property type="evidence" value="ECO:0007669"/>
    <property type="project" value="InterPro"/>
</dbReference>
<dbReference type="PANTHER" id="PTHR47953:SF16">
    <property type="entry name" value="CYTOCHROME P450 71D8"/>
    <property type="match status" value="1"/>
</dbReference>
<reference evidence="7" key="1">
    <citation type="journal article" date="2025" name="Foods">
        <title>Unveiling the Microbial Signatures of Arabica Coffee Cherries: Insights into Ripeness Specific Diversity, Functional Traits, and Implications for Quality and Safety.</title>
        <authorList>
            <consortium name="RefSeq"/>
            <person name="Tenea G.N."/>
            <person name="Cifuentes V."/>
            <person name="Reyes P."/>
            <person name="Cevallos-Vallejos M."/>
        </authorList>
    </citation>
    <scope>NUCLEOTIDE SEQUENCE [LARGE SCALE GENOMIC DNA]</scope>
</reference>
<keyword evidence="7" id="KW-1185">Reference proteome</keyword>
<dbReference type="SUPFAM" id="SSF48264">
    <property type="entry name" value="Cytochrome P450"/>
    <property type="match status" value="1"/>
</dbReference>
<reference evidence="8" key="2">
    <citation type="submission" date="2025-08" db="UniProtKB">
        <authorList>
            <consortium name="RefSeq"/>
        </authorList>
    </citation>
    <scope>IDENTIFICATION</scope>
    <source>
        <tissue evidence="8">Leaves</tissue>
    </source>
</reference>
<evidence type="ECO:0000256" key="6">
    <source>
        <dbReference type="ARBA" id="ARBA00023033"/>
    </source>
</evidence>
<dbReference type="GeneID" id="113738914"/>
<evidence type="ECO:0000313" key="7">
    <source>
        <dbReference type="Proteomes" id="UP001652660"/>
    </source>
</evidence>
<organism evidence="7 8">
    <name type="scientific">Coffea arabica</name>
    <name type="common">Arabian coffee</name>
    <dbReference type="NCBI Taxonomy" id="13443"/>
    <lineage>
        <taxon>Eukaryota</taxon>
        <taxon>Viridiplantae</taxon>
        <taxon>Streptophyta</taxon>
        <taxon>Embryophyta</taxon>
        <taxon>Tracheophyta</taxon>
        <taxon>Spermatophyta</taxon>
        <taxon>Magnoliopsida</taxon>
        <taxon>eudicotyledons</taxon>
        <taxon>Gunneridae</taxon>
        <taxon>Pentapetalae</taxon>
        <taxon>asterids</taxon>
        <taxon>lamiids</taxon>
        <taxon>Gentianales</taxon>
        <taxon>Rubiaceae</taxon>
        <taxon>Ixoroideae</taxon>
        <taxon>Gardenieae complex</taxon>
        <taxon>Bertiereae - Coffeeae clade</taxon>
        <taxon>Coffeeae</taxon>
        <taxon>Coffea</taxon>
    </lineage>
</organism>
<dbReference type="GO" id="GO:0020037">
    <property type="term" value="F:heme binding"/>
    <property type="evidence" value="ECO:0007669"/>
    <property type="project" value="InterPro"/>
</dbReference>
<accession>A0A6P6X2P0</accession>
<name>A0A6P6X2P0_COFAR</name>
<dbReference type="InterPro" id="IPR036396">
    <property type="entry name" value="Cyt_P450_sf"/>
</dbReference>
<dbReference type="GO" id="GO:0005506">
    <property type="term" value="F:iron ion binding"/>
    <property type="evidence" value="ECO:0007669"/>
    <property type="project" value="InterPro"/>
</dbReference>
<evidence type="ECO:0000256" key="5">
    <source>
        <dbReference type="ARBA" id="ARBA00023004"/>
    </source>
</evidence>
<dbReference type="OrthoDB" id="1726823at2759"/>
<dbReference type="Gene3D" id="1.10.630.10">
    <property type="entry name" value="Cytochrome P450"/>
    <property type="match status" value="2"/>
</dbReference>
<keyword evidence="4" id="KW-0560">Oxidoreductase</keyword>
<keyword evidence="3" id="KW-0479">Metal-binding</keyword>
<keyword evidence="6" id="KW-0503">Monooxygenase</keyword>
<evidence type="ECO:0000256" key="3">
    <source>
        <dbReference type="ARBA" id="ARBA00022723"/>
    </source>
</evidence>
<evidence type="ECO:0000313" key="8">
    <source>
        <dbReference type="RefSeq" id="XP_027121983.1"/>
    </source>
</evidence>
<comment type="similarity">
    <text evidence="1">Belongs to the cytochrome P450 family.</text>
</comment>
<evidence type="ECO:0000256" key="1">
    <source>
        <dbReference type="ARBA" id="ARBA00010617"/>
    </source>
</evidence>
<dbReference type="RefSeq" id="XP_027121983.1">
    <property type="nucleotide sequence ID" value="XM_027266182.1"/>
</dbReference>
<protein>
    <submittedName>
        <fullName evidence="8">Premnaspirodiene oxygenase-like</fullName>
    </submittedName>
</protein>
<evidence type="ECO:0000256" key="4">
    <source>
        <dbReference type="ARBA" id="ARBA00023002"/>
    </source>
</evidence>
<dbReference type="PANTHER" id="PTHR47953">
    <property type="entry name" value="OS08G0105600 PROTEIN"/>
    <property type="match status" value="1"/>
</dbReference>
<dbReference type="AlphaFoldDB" id="A0A6P6X2P0"/>
<dbReference type="Pfam" id="PF00067">
    <property type="entry name" value="p450"/>
    <property type="match status" value="2"/>
</dbReference>